<evidence type="ECO:0000256" key="1">
    <source>
        <dbReference type="SAM" id="MobiDB-lite"/>
    </source>
</evidence>
<proteinExistence type="predicted"/>
<feature type="region of interest" description="Disordered" evidence="1">
    <location>
        <begin position="1"/>
        <end position="47"/>
    </location>
</feature>
<dbReference type="Proteomes" id="UP000681967">
    <property type="component" value="Unassembled WGS sequence"/>
</dbReference>
<evidence type="ECO:0000313" key="2">
    <source>
        <dbReference type="EMBL" id="CAF5148613.1"/>
    </source>
</evidence>
<feature type="region of interest" description="Disordered" evidence="1">
    <location>
        <begin position="126"/>
        <end position="152"/>
    </location>
</feature>
<protein>
    <submittedName>
        <fullName evidence="2">Uncharacterized protein</fullName>
    </submittedName>
</protein>
<evidence type="ECO:0000313" key="3">
    <source>
        <dbReference type="Proteomes" id="UP000681967"/>
    </source>
</evidence>
<sequence length="209" mass="23947">SNLVKSNQSKSFLRRQRRYSSSPPARSSPDRTSSKSSDHGYNNHMNYVHDDDVDYDNDDPFSLASNTKTRVRPFDRLTNQIRKSFRNTLTRQRPRLESTNSNKRLLLKKHDENLPVDTNLLPISTGLTSPLIRPTQPTSTNENEKIKISPKRRKAPLAPTYMYHSITVPNSDCPTLCMSEHPDLDCVSSSNDQPQNLSTKKNKFNPSFR</sequence>
<dbReference type="EMBL" id="CAJOBH010256368">
    <property type="protein sequence ID" value="CAF5148613.1"/>
    <property type="molecule type" value="Genomic_DNA"/>
</dbReference>
<comment type="caution">
    <text evidence="2">The sequence shown here is derived from an EMBL/GenBank/DDBJ whole genome shotgun (WGS) entry which is preliminary data.</text>
</comment>
<gene>
    <name evidence="2" type="ORF">BYL167_LOCUS71785</name>
</gene>
<accession>A0A8S3G142</accession>
<feature type="non-terminal residue" evidence="2">
    <location>
        <position position="209"/>
    </location>
</feature>
<feature type="compositionally biased region" description="Polar residues" evidence="1">
    <location>
        <begin position="1"/>
        <end position="11"/>
    </location>
</feature>
<reference evidence="2" key="1">
    <citation type="submission" date="2021-02" db="EMBL/GenBank/DDBJ databases">
        <authorList>
            <person name="Nowell W R."/>
        </authorList>
    </citation>
    <scope>NUCLEOTIDE SEQUENCE</scope>
</reference>
<feature type="compositionally biased region" description="Basic and acidic residues" evidence="1">
    <location>
        <begin position="28"/>
        <end position="38"/>
    </location>
</feature>
<name>A0A8S3G142_9BILA</name>
<feature type="non-terminal residue" evidence="2">
    <location>
        <position position="1"/>
    </location>
</feature>
<feature type="compositionally biased region" description="Polar residues" evidence="1">
    <location>
        <begin position="187"/>
        <end position="209"/>
    </location>
</feature>
<dbReference type="AlphaFoldDB" id="A0A8S3G142"/>
<organism evidence="2 3">
    <name type="scientific">Rotaria magnacalcarata</name>
    <dbReference type="NCBI Taxonomy" id="392030"/>
    <lineage>
        <taxon>Eukaryota</taxon>
        <taxon>Metazoa</taxon>
        <taxon>Spiralia</taxon>
        <taxon>Gnathifera</taxon>
        <taxon>Rotifera</taxon>
        <taxon>Eurotatoria</taxon>
        <taxon>Bdelloidea</taxon>
        <taxon>Philodinida</taxon>
        <taxon>Philodinidae</taxon>
        <taxon>Rotaria</taxon>
    </lineage>
</organism>
<feature type="region of interest" description="Disordered" evidence="1">
    <location>
        <begin position="183"/>
        <end position="209"/>
    </location>
</feature>